<gene>
    <name evidence="4" type="ORF">GSMUA_159490.1</name>
</gene>
<dbReference type="EnsemblPlants" id="Ma06_t13510.1">
    <property type="protein sequence ID" value="Ma06_p13510.1"/>
    <property type="gene ID" value="Ma06_g13510"/>
</dbReference>
<evidence type="ECO:0000256" key="3">
    <source>
        <dbReference type="SAM" id="MobiDB-lite"/>
    </source>
</evidence>
<evidence type="ECO:0000256" key="1">
    <source>
        <dbReference type="ARBA" id="ARBA00004123"/>
    </source>
</evidence>
<organism evidence="5 6">
    <name type="scientific">Musa acuminata subsp. malaccensis</name>
    <name type="common">Wild banana</name>
    <name type="synonym">Musa malaccensis</name>
    <dbReference type="NCBI Taxonomy" id="214687"/>
    <lineage>
        <taxon>Eukaryota</taxon>
        <taxon>Viridiplantae</taxon>
        <taxon>Streptophyta</taxon>
        <taxon>Embryophyta</taxon>
        <taxon>Tracheophyta</taxon>
        <taxon>Spermatophyta</taxon>
        <taxon>Magnoliopsida</taxon>
        <taxon>Liliopsida</taxon>
        <taxon>Zingiberales</taxon>
        <taxon>Musaceae</taxon>
        <taxon>Musa</taxon>
    </lineage>
</organism>
<dbReference type="PANTHER" id="PTHR33172:SF29">
    <property type="entry name" value="OS06G0559400 PROTEIN"/>
    <property type="match status" value="1"/>
</dbReference>
<evidence type="ECO:0000313" key="6">
    <source>
        <dbReference type="Proteomes" id="UP000012960"/>
    </source>
</evidence>
<accession>A0A804JFV8</accession>
<dbReference type="Gramene" id="Ma06_t13510.1">
    <property type="protein sequence ID" value="Ma06_p13510.1"/>
    <property type="gene ID" value="Ma06_g13510"/>
</dbReference>
<dbReference type="OrthoDB" id="1938584at2759"/>
<feature type="compositionally biased region" description="Low complexity" evidence="3">
    <location>
        <begin position="70"/>
        <end position="88"/>
    </location>
</feature>
<dbReference type="GO" id="GO:0005634">
    <property type="term" value="C:nucleus"/>
    <property type="evidence" value="ECO:0007669"/>
    <property type="project" value="UniProtKB-SubCell"/>
</dbReference>
<feature type="region of interest" description="Disordered" evidence="3">
    <location>
        <begin position="154"/>
        <end position="211"/>
    </location>
</feature>
<dbReference type="OMA" id="HDEHTKG"/>
<dbReference type="InParanoid" id="A0A804JFV8"/>
<dbReference type="AlphaFoldDB" id="A0A804JFV8"/>
<dbReference type="EMBL" id="HG996471">
    <property type="protein sequence ID" value="CAG1846154.1"/>
    <property type="molecule type" value="Genomic_DNA"/>
</dbReference>
<evidence type="ECO:0000256" key="2">
    <source>
        <dbReference type="ARBA" id="ARBA00023242"/>
    </source>
</evidence>
<dbReference type="PANTHER" id="PTHR33172">
    <property type="entry name" value="OS08G0516900 PROTEIN"/>
    <property type="match status" value="1"/>
</dbReference>
<feature type="compositionally biased region" description="Low complexity" evidence="3">
    <location>
        <begin position="166"/>
        <end position="186"/>
    </location>
</feature>
<name>A0A804JFV8_MUSAM</name>
<reference evidence="5" key="2">
    <citation type="submission" date="2021-05" db="UniProtKB">
        <authorList>
            <consortium name="EnsemblPlants"/>
        </authorList>
    </citation>
    <scope>IDENTIFICATION</scope>
    <source>
        <strain evidence="5">subsp. malaccensis</strain>
    </source>
</reference>
<comment type="subcellular location">
    <subcellularLocation>
        <location evidence="1">Nucleus</location>
    </subcellularLocation>
</comment>
<feature type="compositionally biased region" description="Acidic residues" evidence="3">
    <location>
        <begin position="55"/>
        <end position="66"/>
    </location>
</feature>
<sequence length="217" mass="23526">MPHCRSLVSCLSLPSLPFKLSRGFSGCMEASLLPDNKRGIMDEEEELESMSSFYSEEDDSDRESMEDATSSSSSLSSCPPSSSSSSSLDDQLEEGSLFQMSSLISVLPIKRGLSKHFNGKSQSFTSLDNVRCLEDIVKPERPCNRRLSSCKSYGGGLDSHKALSPKASSRIITKKASSSSSSSLLSARRHSLSSNRPPVCPPHRPSSLSGQMKFLCT</sequence>
<dbReference type="InterPro" id="IPR051992">
    <property type="entry name" value="OxStress_Response_Reg"/>
</dbReference>
<keyword evidence="6" id="KW-1185">Reference proteome</keyword>
<keyword evidence="2" id="KW-0539">Nucleus</keyword>
<evidence type="ECO:0000313" key="5">
    <source>
        <dbReference type="EnsemblPlants" id="Ma06_p13510.1"/>
    </source>
</evidence>
<protein>
    <submittedName>
        <fullName evidence="4">(wild Malaysian banana) hypothetical protein</fullName>
    </submittedName>
</protein>
<feature type="region of interest" description="Disordered" evidence="3">
    <location>
        <begin position="45"/>
        <end position="91"/>
    </location>
</feature>
<reference evidence="4" key="1">
    <citation type="submission" date="2021-03" db="EMBL/GenBank/DDBJ databases">
        <authorList>
            <consortium name="Genoscope - CEA"/>
            <person name="William W."/>
        </authorList>
    </citation>
    <scope>NUCLEOTIDE SEQUENCE</scope>
    <source>
        <strain evidence="4">Doubled-haploid Pahang</strain>
    </source>
</reference>
<dbReference type="Proteomes" id="UP000012960">
    <property type="component" value="Unplaced"/>
</dbReference>
<dbReference type="GO" id="GO:0006950">
    <property type="term" value="P:response to stress"/>
    <property type="evidence" value="ECO:0007669"/>
    <property type="project" value="UniProtKB-ARBA"/>
</dbReference>
<proteinExistence type="predicted"/>
<evidence type="ECO:0000313" key="4">
    <source>
        <dbReference type="EMBL" id="CAG1846154.1"/>
    </source>
</evidence>